<name>A0A1T0CBE8_9GAMM</name>
<accession>A0A1T0CBE8</accession>
<dbReference type="Proteomes" id="UP000191094">
    <property type="component" value="Unassembled WGS sequence"/>
</dbReference>
<comment type="caution">
    <text evidence="3">The sequence shown here is derived from an EMBL/GenBank/DDBJ whole genome shotgun (WGS) entry which is preliminary data.</text>
</comment>
<keyword evidence="4" id="KW-1185">Reference proteome</keyword>
<dbReference type="InterPro" id="IPR054402">
    <property type="entry name" value="Tt1218-like_dom"/>
</dbReference>
<gene>
    <name evidence="3" type="ORF">B0682_08960</name>
</gene>
<evidence type="ECO:0000313" key="3">
    <source>
        <dbReference type="EMBL" id="OOS19441.1"/>
    </source>
</evidence>
<dbReference type="RefSeq" id="WP_078308382.1">
    <property type="nucleotide sequence ID" value="NZ_MUYT01000017.1"/>
</dbReference>
<keyword evidence="1" id="KW-0472">Membrane</keyword>
<dbReference type="EMBL" id="MUYT01000017">
    <property type="protein sequence ID" value="OOS19441.1"/>
    <property type="molecule type" value="Genomic_DNA"/>
</dbReference>
<keyword evidence="1" id="KW-1133">Transmembrane helix</keyword>
<dbReference type="Pfam" id="PF07963">
    <property type="entry name" value="N_methyl"/>
    <property type="match status" value="1"/>
</dbReference>
<evidence type="ECO:0000313" key="4">
    <source>
        <dbReference type="Proteomes" id="UP000191094"/>
    </source>
</evidence>
<dbReference type="Pfam" id="PF22150">
    <property type="entry name" value="Tt1218-like"/>
    <property type="match status" value="1"/>
</dbReference>
<keyword evidence="1" id="KW-0812">Transmembrane</keyword>
<evidence type="ECO:0000256" key="1">
    <source>
        <dbReference type="SAM" id="Phobius"/>
    </source>
</evidence>
<feature type="domain" description="Type IV pilin Tt1218-like" evidence="2">
    <location>
        <begin position="31"/>
        <end position="114"/>
    </location>
</feature>
<sequence>MLNAHQQQGVGLVEVMVALLLLAVGVMGFAALQMTAIKATDESLVSGRALTVMRGGAEMMRANPKHIQVFKQVLDSNQATYKGITKDSCLQNDITKNTKNQATCTKEQIAIRDALVLRQFAIDSSIQIQAHECPPVSTGVPLMCLIASWGDTNPTIGAADTDCVTANGDYKIGSSCFVMEAY</sequence>
<evidence type="ECO:0000259" key="2">
    <source>
        <dbReference type="Pfam" id="PF22150"/>
    </source>
</evidence>
<protein>
    <submittedName>
        <fullName evidence="3">Type IV pilus modification protein PilV</fullName>
    </submittedName>
</protein>
<dbReference type="InterPro" id="IPR013362">
    <property type="entry name" value="Pilus_4_PilV"/>
</dbReference>
<dbReference type="OrthoDB" id="6658593at2"/>
<reference evidence="3 4" key="1">
    <citation type="submission" date="2017-02" db="EMBL/GenBank/DDBJ databases">
        <title>Draft genome sequence of Moraxella lincolnii CCUG 9405T type strain.</title>
        <authorList>
            <person name="Salva-Serra F."/>
            <person name="Engstrom-Jakobsson H."/>
            <person name="Thorell K."/>
            <person name="Jaen-Luchoro D."/>
            <person name="Gonzales-Siles L."/>
            <person name="Karlsson R."/>
            <person name="Yazdan S."/>
            <person name="Boulund F."/>
            <person name="Johnning A."/>
            <person name="Engstrand L."/>
            <person name="Kristiansson E."/>
            <person name="Moore E."/>
        </authorList>
    </citation>
    <scope>NUCLEOTIDE SEQUENCE [LARGE SCALE GENOMIC DNA]</scope>
    <source>
        <strain evidence="3 4">CCUG 9405</strain>
    </source>
</reference>
<dbReference type="InterPro" id="IPR012902">
    <property type="entry name" value="N_methyl_site"/>
</dbReference>
<feature type="transmembrane region" description="Helical" evidence="1">
    <location>
        <begin position="12"/>
        <end position="32"/>
    </location>
</feature>
<dbReference type="STRING" id="90241.B0682_08960"/>
<proteinExistence type="predicted"/>
<dbReference type="AlphaFoldDB" id="A0A1T0CBE8"/>
<organism evidence="3 4">
    <name type="scientific">Lwoffella lincolnii</name>
    <dbReference type="NCBI Taxonomy" id="90241"/>
    <lineage>
        <taxon>Bacteria</taxon>
        <taxon>Pseudomonadati</taxon>
        <taxon>Pseudomonadota</taxon>
        <taxon>Gammaproteobacteria</taxon>
        <taxon>Moraxellales</taxon>
        <taxon>Moraxellaceae</taxon>
        <taxon>Lwoffella</taxon>
    </lineage>
</organism>
<dbReference type="NCBIfam" id="TIGR02523">
    <property type="entry name" value="type_IV_pilV"/>
    <property type="match status" value="1"/>
</dbReference>